<name>A0A0B3W817_9FIRM</name>
<organism evidence="1 2">
    <name type="scientific">Terrisporobacter othiniensis</name>
    <dbReference type="NCBI Taxonomy" id="1577792"/>
    <lineage>
        <taxon>Bacteria</taxon>
        <taxon>Bacillati</taxon>
        <taxon>Bacillota</taxon>
        <taxon>Clostridia</taxon>
        <taxon>Peptostreptococcales</taxon>
        <taxon>Peptostreptococcaceae</taxon>
        <taxon>Terrisporobacter</taxon>
    </lineage>
</organism>
<evidence type="ECO:0000313" key="2">
    <source>
        <dbReference type="Proteomes" id="UP000031189"/>
    </source>
</evidence>
<evidence type="ECO:0000313" key="1">
    <source>
        <dbReference type="EMBL" id="KHS58557.1"/>
    </source>
</evidence>
<dbReference type="Proteomes" id="UP000031189">
    <property type="component" value="Unassembled WGS sequence"/>
</dbReference>
<accession>A0A0B3W817</accession>
<reference evidence="1 2" key="1">
    <citation type="submission" date="2014-12" db="EMBL/GenBank/DDBJ databases">
        <title>Draft genome sequence of Terrisporobacter sp. 08-306576, isolated from the blood culture of a bacteremia patient.</title>
        <authorList>
            <person name="Lund L.C."/>
            <person name="Sydenham T.V."/>
            <person name="Hogh S.V."/>
            <person name="Skov M.N."/>
            <person name="Kemp M."/>
            <person name="Justesen U.S."/>
        </authorList>
    </citation>
    <scope>NUCLEOTIDE SEQUENCE [LARGE SCALE GENOMIC DNA]</scope>
    <source>
        <strain evidence="1 2">08-306576</strain>
    </source>
</reference>
<dbReference type="STRING" id="1577792.QX51_02030"/>
<sequence>MLKLNNIFSLLKYMDITFIVIIKKEMVKINLDYEYIYKGLKKYKDDDLFLMEVPQAKEMIKILEDDETLFEERFFHPCSEEEYYLSVFIDLFEKRREDIKWYCENKKTTLKEMRRYECINNEEDFDREMDDILDIYNRCVREGYAQAWYYLYSEDWLFILTKEMGNDKKCPVKFALEVLGRWIRSDYHEYEKNAKKNRDIFSEINQTIENLKKYSQDEIFLKELPQVFHVIENLQEAIKSKDEDKAYDEFWNLSFIRDSIDLYKKNPRDMKFFYDNRDISRLIKVGKSGSSGYMNKLWNYVRIFEESKNFAHCWRSIAYTITVVRDEDSSGYITLEYNKDSIEEYMKWVISEINKR</sequence>
<proteinExistence type="predicted"/>
<keyword evidence="2" id="KW-1185">Reference proteome</keyword>
<comment type="caution">
    <text evidence="1">The sequence shown here is derived from an EMBL/GenBank/DDBJ whole genome shotgun (WGS) entry which is preliminary data.</text>
</comment>
<protein>
    <submittedName>
        <fullName evidence="1">Uncharacterized protein</fullName>
    </submittedName>
</protein>
<dbReference type="EMBL" id="JWHR01000027">
    <property type="protein sequence ID" value="KHS58557.1"/>
    <property type="molecule type" value="Genomic_DNA"/>
</dbReference>
<dbReference type="AlphaFoldDB" id="A0A0B3W817"/>
<gene>
    <name evidence="1" type="ORF">QX51_02030</name>
</gene>